<gene>
    <name evidence="2" type="ORF">CSUI_004942</name>
</gene>
<proteinExistence type="predicted"/>
<comment type="caution">
    <text evidence="2">The sequence shown here is derived from an EMBL/GenBank/DDBJ whole genome shotgun (WGS) entry which is preliminary data.</text>
</comment>
<dbReference type="Proteomes" id="UP000221165">
    <property type="component" value="Unassembled WGS sequence"/>
</dbReference>
<keyword evidence="1" id="KW-0472">Membrane</keyword>
<evidence type="ECO:0000256" key="1">
    <source>
        <dbReference type="SAM" id="Phobius"/>
    </source>
</evidence>
<dbReference type="EMBL" id="MIGC01002365">
    <property type="protein sequence ID" value="PHJ21224.1"/>
    <property type="molecule type" value="Genomic_DNA"/>
</dbReference>
<evidence type="ECO:0000313" key="3">
    <source>
        <dbReference type="Proteomes" id="UP000221165"/>
    </source>
</evidence>
<sequence>MLPETPMIVRTSDSLRCCVFKWTSISGSAVRDEAGGRYLKISTDIGGLVISHGFSVLILSLSSLWSLL</sequence>
<protein>
    <submittedName>
        <fullName evidence="2">Uncharacterized protein</fullName>
    </submittedName>
</protein>
<dbReference type="GeneID" id="94428334"/>
<organism evidence="2 3">
    <name type="scientific">Cystoisospora suis</name>
    <dbReference type="NCBI Taxonomy" id="483139"/>
    <lineage>
        <taxon>Eukaryota</taxon>
        <taxon>Sar</taxon>
        <taxon>Alveolata</taxon>
        <taxon>Apicomplexa</taxon>
        <taxon>Conoidasida</taxon>
        <taxon>Coccidia</taxon>
        <taxon>Eucoccidiorida</taxon>
        <taxon>Eimeriorina</taxon>
        <taxon>Sarcocystidae</taxon>
        <taxon>Cystoisospora</taxon>
    </lineage>
</organism>
<accession>A0A2C6KZE1</accession>
<name>A0A2C6KZE1_9APIC</name>
<evidence type="ECO:0000313" key="2">
    <source>
        <dbReference type="EMBL" id="PHJ21224.1"/>
    </source>
</evidence>
<reference evidence="2 3" key="1">
    <citation type="journal article" date="2017" name="Int. J. Parasitol.">
        <title>The genome of the protozoan parasite Cystoisospora suis and a reverse vaccinology approach to identify vaccine candidates.</title>
        <authorList>
            <person name="Palmieri N."/>
            <person name="Shrestha A."/>
            <person name="Ruttkowski B."/>
            <person name="Beck T."/>
            <person name="Vogl C."/>
            <person name="Tomley F."/>
            <person name="Blake D.P."/>
            <person name="Joachim A."/>
        </authorList>
    </citation>
    <scope>NUCLEOTIDE SEQUENCE [LARGE SCALE GENOMIC DNA]</scope>
    <source>
        <strain evidence="2 3">Wien I</strain>
    </source>
</reference>
<feature type="transmembrane region" description="Helical" evidence="1">
    <location>
        <begin position="45"/>
        <end position="65"/>
    </location>
</feature>
<keyword evidence="1" id="KW-0812">Transmembrane</keyword>
<dbReference type="RefSeq" id="XP_067922908.1">
    <property type="nucleotide sequence ID" value="XM_068065123.1"/>
</dbReference>
<keyword evidence="1" id="KW-1133">Transmembrane helix</keyword>
<dbReference type="VEuPathDB" id="ToxoDB:CSUI_004942"/>
<dbReference type="AlphaFoldDB" id="A0A2C6KZE1"/>
<keyword evidence="3" id="KW-1185">Reference proteome</keyword>